<dbReference type="InterPro" id="IPR036236">
    <property type="entry name" value="Znf_C2H2_sf"/>
</dbReference>
<sequence length="229" mass="25636">MQSTDTSTPHTPIDYSQYLSTLGLRTLPAPTLPPPAFSSFYEPDRSREASVPPLAPLASSTSNQRTSDFNGAQPQIAFESEQRTPLPPISTFETPHHFPAAETVPDRPAPIQVHIETVSSTPPVSHRSSPYQYRPISRSESSSQYNSPITSTPTFTSTDPNANRTRNFSCSYCDNRFFRKQDMQRHEATHLANKQFECPIEGCGYAFARRDALIRHMNSLRCVKNKSTN</sequence>
<dbReference type="GO" id="GO:0000978">
    <property type="term" value="F:RNA polymerase II cis-regulatory region sequence-specific DNA binding"/>
    <property type="evidence" value="ECO:0007669"/>
    <property type="project" value="TreeGrafter"/>
</dbReference>
<dbReference type="InterPro" id="IPR050329">
    <property type="entry name" value="GLI_C2H2-zinc-finger"/>
</dbReference>
<dbReference type="SMART" id="SM00355">
    <property type="entry name" value="ZnF_C2H2"/>
    <property type="match status" value="2"/>
</dbReference>
<feature type="region of interest" description="Disordered" evidence="6">
    <location>
        <begin position="85"/>
        <end position="105"/>
    </location>
</feature>
<dbReference type="PROSITE" id="PS50157">
    <property type="entry name" value="ZINC_FINGER_C2H2_2"/>
    <property type="match status" value="2"/>
</dbReference>
<dbReference type="PROSITE" id="PS00028">
    <property type="entry name" value="ZINC_FINGER_C2H2_1"/>
    <property type="match status" value="1"/>
</dbReference>
<keyword evidence="9" id="KW-1185">Reference proteome</keyword>
<protein>
    <recommendedName>
        <fullName evidence="7">C2H2-type domain-containing protein</fullName>
    </recommendedName>
</protein>
<keyword evidence="2" id="KW-0677">Repeat</keyword>
<dbReference type="Pfam" id="PF00096">
    <property type="entry name" value="zf-C2H2"/>
    <property type="match status" value="2"/>
</dbReference>
<feature type="compositionally biased region" description="Polar residues" evidence="6">
    <location>
        <begin position="58"/>
        <end position="70"/>
    </location>
</feature>
<feature type="region of interest" description="Disordered" evidence="6">
    <location>
        <begin position="119"/>
        <end position="160"/>
    </location>
</feature>
<keyword evidence="1" id="KW-0479">Metal-binding</keyword>
<name>A0A1Y2AUY6_9FUNG</name>
<evidence type="ECO:0000256" key="4">
    <source>
        <dbReference type="ARBA" id="ARBA00022833"/>
    </source>
</evidence>
<dbReference type="GO" id="GO:0000981">
    <property type="term" value="F:DNA-binding transcription factor activity, RNA polymerase II-specific"/>
    <property type="evidence" value="ECO:0007669"/>
    <property type="project" value="TreeGrafter"/>
</dbReference>
<dbReference type="OrthoDB" id="8922241at2759"/>
<feature type="compositionally biased region" description="Low complexity" evidence="6">
    <location>
        <begin position="147"/>
        <end position="160"/>
    </location>
</feature>
<dbReference type="SUPFAM" id="SSF57667">
    <property type="entry name" value="beta-beta-alpha zinc fingers"/>
    <property type="match status" value="1"/>
</dbReference>
<keyword evidence="4" id="KW-0862">Zinc</keyword>
<dbReference type="GO" id="GO:0005634">
    <property type="term" value="C:nucleus"/>
    <property type="evidence" value="ECO:0007669"/>
    <property type="project" value="UniProtKB-ARBA"/>
</dbReference>
<evidence type="ECO:0000256" key="2">
    <source>
        <dbReference type="ARBA" id="ARBA00022737"/>
    </source>
</evidence>
<evidence type="ECO:0000256" key="3">
    <source>
        <dbReference type="ARBA" id="ARBA00022771"/>
    </source>
</evidence>
<evidence type="ECO:0000256" key="5">
    <source>
        <dbReference type="PROSITE-ProRule" id="PRU00042"/>
    </source>
</evidence>
<evidence type="ECO:0000256" key="6">
    <source>
        <dbReference type="SAM" id="MobiDB-lite"/>
    </source>
</evidence>
<feature type="region of interest" description="Disordered" evidence="6">
    <location>
        <begin position="26"/>
        <end position="70"/>
    </location>
</feature>
<dbReference type="Proteomes" id="UP000193642">
    <property type="component" value="Unassembled WGS sequence"/>
</dbReference>
<dbReference type="PANTHER" id="PTHR19818">
    <property type="entry name" value="ZINC FINGER PROTEIN ZIC AND GLI"/>
    <property type="match status" value="1"/>
</dbReference>
<organism evidence="8 9">
    <name type="scientific">Rhizoclosmatium globosum</name>
    <dbReference type="NCBI Taxonomy" id="329046"/>
    <lineage>
        <taxon>Eukaryota</taxon>
        <taxon>Fungi</taxon>
        <taxon>Fungi incertae sedis</taxon>
        <taxon>Chytridiomycota</taxon>
        <taxon>Chytridiomycota incertae sedis</taxon>
        <taxon>Chytridiomycetes</taxon>
        <taxon>Chytridiales</taxon>
        <taxon>Chytriomycetaceae</taxon>
        <taxon>Rhizoclosmatium</taxon>
    </lineage>
</organism>
<accession>A0A1Y2AUY6</accession>
<feature type="compositionally biased region" description="Polar residues" evidence="6">
    <location>
        <begin position="119"/>
        <end position="131"/>
    </location>
</feature>
<dbReference type="EMBL" id="MCGO01000114">
    <property type="protein sequence ID" value="ORY26413.1"/>
    <property type="molecule type" value="Genomic_DNA"/>
</dbReference>
<dbReference type="GO" id="GO:0008270">
    <property type="term" value="F:zinc ion binding"/>
    <property type="evidence" value="ECO:0007669"/>
    <property type="project" value="UniProtKB-KW"/>
</dbReference>
<evidence type="ECO:0000256" key="1">
    <source>
        <dbReference type="ARBA" id="ARBA00022723"/>
    </source>
</evidence>
<dbReference type="AlphaFoldDB" id="A0A1Y2AUY6"/>
<dbReference type="STRING" id="329046.A0A1Y2AUY6"/>
<keyword evidence="3 5" id="KW-0863">Zinc-finger</keyword>
<reference evidence="8 9" key="1">
    <citation type="submission" date="2016-07" db="EMBL/GenBank/DDBJ databases">
        <title>Pervasive Adenine N6-methylation of Active Genes in Fungi.</title>
        <authorList>
            <consortium name="DOE Joint Genome Institute"/>
            <person name="Mondo S.J."/>
            <person name="Dannebaum R.O."/>
            <person name="Kuo R.C."/>
            <person name="Labutti K."/>
            <person name="Haridas S."/>
            <person name="Kuo A."/>
            <person name="Salamov A."/>
            <person name="Ahrendt S.R."/>
            <person name="Lipzen A."/>
            <person name="Sullivan W."/>
            <person name="Andreopoulos W.B."/>
            <person name="Clum A."/>
            <person name="Lindquist E."/>
            <person name="Daum C."/>
            <person name="Ramamoorthy G.K."/>
            <person name="Gryganskyi A."/>
            <person name="Culley D."/>
            <person name="Magnuson J.K."/>
            <person name="James T.Y."/>
            <person name="O'Malley M.A."/>
            <person name="Stajich J.E."/>
            <person name="Spatafora J.W."/>
            <person name="Visel A."/>
            <person name="Grigoriev I.V."/>
        </authorList>
    </citation>
    <scope>NUCLEOTIDE SEQUENCE [LARGE SCALE GENOMIC DNA]</scope>
    <source>
        <strain evidence="8 9">JEL800</strain>
    </source>
</reference>
<feature type="domain" description="C2H2-type" evidence="7">
    <location>
        <begin position="196"/>
        <end position="226"/>
    </location>
</feature>
<comment type="caution">
    <text evidence="8">The sequence shown here is derived from an EMBL/GenBank/DDBJ whole genome shotgun (WGS) entry which is preliminary data.</text>
</comment>
<evidence type="ECO:0000313" key="8">
    <source>
        <dbReference type="EMBL" id="ORY26413.1"/>
    </source>
</evidence>
<dbReference type="PANTHER" id="PTHR19818:SF139">
    <property type="entry name" value="PAIR-RULE PROTEIN ODD-PAIRED"/>
    <property type="match status" value="1"/>
</dbReference>
<evidence type="ECO:0000313" key="9">
    <source>
        <dbReference type="Proteomes" id="UP000193642"/>
    </source>
</evidence>
<proteinExistence type="predicted"/>
<evidence type="ECO:0000259" key="7">
    <source>
        <dbReference type="PROSITE" id="PS50157"/>
    </source>
</evidence>
<dbReference type="GO" id="GO:0045944">
    <property type="term" value="P:positive regulation of transcription by RNA polymerase II"/>
    <property type="evidence" value="ECO:0007669"/>
    <property type="project" value="UniProtKB-ARBA"/>
</dbReference>
<dbReference type="Gene3D" id="3.30.160.60">
    <property type="entry name" value="Classic Zinc Finger"/>
    <property type="match status" value="2"/>
</dbReference>
<feature type="domain" description="C2H2-type" evidence="7">
    <location>
        <begin position="168"/>
        <end position="195"/>
    </location>
</feature>
<dbReference type="InterPro" id="IPR013087">
    <property type="entry name" value="Znf_C2H2_type"/>
</dbReference>
<gene>
    <name evidence="8" type="ORF">BCR33DRAFT_726276</name>
</gene>